<dbReference type="Pfam" id="PF26095">
    <property type="entry name" value="CC_Bre1"/>
    <property type="match status" value="1"/>
</dbReference>
<evidence type="ECO:0000256" key="7">
    <source>
        <dbReference type="SAM" id="Coils"/>
    </source>
</evidence>
<keyword evidence="4" id="KW-0378">Hydrolase</keyword>
<proteinExistence type="inferred from homology"/>
<evidence type="ECO:0000256" key="2">
    <source>
        <dbReference type="ARBA" id="ARBA00011738"/>
    </source>
</evidence>
<comment type="similarity">
    <text evidence="1">Belongs to the allantoicase family.</text>
</comment>
<evidence type="ECO:0008006" key="13">
    <source>
        <dbReference type="Google" id="ProtNLM"/>
    </source>
</evidence>
<evidence type="ECO:0000259" key="10">
    <source>
        <dbReference type="Pfam" id="PF26095"/>
    </source>
</evidence>
<evidence type="ECO:0000256" key="4">
    <source>
        <dbReference type="ARBA" id="ARBA00022801"/>
    </source>
</evidence>
<dbReference type="NCBIfam" id="TIGR02961">
    <property type="entry name" value="allantoicase"/>
    <property type="match status" value="1"/>
</dbReference>
<evidence type="ECO:0000259" key="9">
    <source>
        <dbReference type="Pfam" id="PF03561"/>
    </source>
</evidence>
<dbReference type="Pfam" id="PF03561">
    <property type="entry name" value="Allantoicase"/>
    <property type="match status" value="2"/>
</dbReference>
<dbReference type="InterPro" id="IPR005164">
    <property type="entry name" value="Allantoicase"/>
</dbReference>
<dbReference type="PANTHER" id="PTHR12045">
    <property type="entry name" value="ALLANTOICASE"/>
    <property type="match status" value="1"/>
</dbReference>
<keyword evidence="3" id="KW-0659">Purine metabolism</keyword>
<comment type="catalytic activity">
    <reaction evidence="6">
        <text>(S)-ureidoglycolate = urea + glyoxylate</text>
        <dbReference type="Rhea" id="RHEA:11304"/>
        <dbReference type="ChEBI" id="CHEBI:16199"/>
        <dbReference type="ChEBI" id="CHEBI:36655"/>
        <dbReference type="ChEBI" id="CHEBI:57296"/>
        <dbReference type="EC" id="4.3.2.3"/>
    </reaction>
</comment>
<dbReference type="Pfam" id="PF04115">
    <property type="entry name" value="Ureidogly_lyase"/>
    <property type="match status" value="1"/>
</dbReference>
<sequence>MSSVALGGRVISVSDEFFAEAYHLLKVEPAQSLKGQFGPNGALYSGWETKRHNPTFDWCIIKLGAPGYVYGFDIDTSHFNGKLNSTHFDMIGADTSVGNEAPAVSVEACYTASGASPNATDPTWEEILPKQPLGPNSRHLFQLSSSERSGKKCNHVKLNMFPDGGIARFRVYGIVEPDFVTNPDEIIDLAHAFSGGRAILVSDQHFGKGSNLLLPGRGKDMGDGWETKRSREMDHKDWVIIRLGQPGILDRIEIDTNHFKGNCPESCEIHACFSPNQDIPSVPEERWIKVLSRIQLKPHIQQYFNIEEISKNTIFTHVRITIYPDGGIKRVRIMGRRIGMEEQRITDLEDVKGLKDLVCVSPIPMAREAFSPYGQVIMSWETRETAPLDVKVTTANQGTALKFHNLAMIESSYPIEKGAKTGFSVYRSSSGAKFGDVWKVKILERHPCTNQAFIPMCLSMHNQSTEPRAYLVIVALNNKDDDKPDLKTLRAFVVPTCQGVVYNTGIWHHPILTIGSDIDFFCVETQIGNGDELDCNVVSIPFLRHTPSMIDSRKRPLEESGDTNVSKRRALSSGSNSPVVNGKTELAPEDINAANLEVDFLAEHERAQERITELEKRRDFLQANFTAIVACWEQLVREISLVVKPEDLPSAGEDLQLFEIISKPKFGESPTFLNELLRNHGIAAEQLVSGVLSLNPRIDKDRLLNRCTELEQEVINLRAEIFVANAKIFEIDNEKERYYSRLLKIEARLDRMEISPAIPPIHTTSFPIGAVENNTEKIKKEELHTSDTSFIQPMKSEEIPTNGQLATPSHETLKKSSLFEQITNHLQTAKGDIETYREKCSDLGSQVEHLREAQEDFKEKITADYNVRYEEQKNLIIKKELENSRLREQRDGLQAEVNEIKTRASERKSASQFEVLLQARADRIAALECEVKRLKSQLAANAGNESLLELILGDQLTDLPDTLRSTQERLTALESTLSALDVEHPEIARHIRSEGETKQALAAALARLERYESLFGSTSAIPPAQKTLIDELSQKDELLRKVELQLRQEKAASNELFSEIERLSAAWEALDRQNKSKIFDMDGVEVKLQKLTAEKAKADNKYFAAMRQKEAAEAERKAAARALEKLQKTVDRFTDAEKSVSTKLVHQEKEISIYQKRAESSNDKFTALERQHNALLRQDEDHGKSISEVRLSSIRYSTSSILSFDGFQLKRLLADAHTREKQYKQNNQHLEEECMKLRKQVDRLEMKAIPAPVGSSSSREAELEERVEKCMHFAKSTYLTFESG</sequence>
<evidence type="ECO:0000256" key="3">
    <source>
        <dbReference type="ARBA" id="ARBA00022631"/>
    </source>
</evidence>
<feature type="coiled-coil region" evidence="7">
    <location>
        <begin position="833"/>
        <end position="983"/>
    </location>
</feature>
<protein>
    <recommendedName>
        <fullName evidence="13">Allantoicase</fullName>
    </recommendedName>
</protein>
<dbReference type="PANTHER" id="PTHR12045:SF3">
    <property type="entry name" value="INACTIVE ALLANTOICASE-RELATED"/>
    <property type="match status" value="1"/>
</dbReference>
<dbReference type="InterPro" id="IPR015908">
    <property type="entry name" value="Allantoicase_dom"/>
</dbReference>
<dbReference type="Gene3D" id="1.20.5.340">
    <property type="match status" value="1"/>
</dbReference>
<dbReference type="InterPro" id="IPR058643">
    <property type="entry name" value="BRE1-like_CC"/>
</dbReference>
<dbReference type="GO" id="GO:0000256">
    <property type="term" value="P:allantoin catabolic process"/>
    <property type="evidence" value="ECO:0007669"/>
    <property type="project" value="InterPro"/>
</dbReference>
<dbReference type="Proteomes" id="UP001050691">
    <property type="component" value="Unassembled WGS sequence"/>
</dbReference>
<evidence type="ECO:0000256" key="1">
    <source>
        <dbReference type="ARBA" id="ARBA00009242"/>
    </source>
</evidence>
<dbReference type="InterPro" id="IPR008979">
    <property type="entry name" value="Galactose-bd-like_sf"/>
</dbReference>
<dbReference type="GO" id="GO:0050385">
    <property type="term" value="F:ureidoglycolate lyase activity"/>
    <property type="evidence" value="ECO:0007669"/>
    <property type="project" value="UniProtKB-EC"/>
</dbReference>
<dbReference type="InterPro" id="IPR024060">
    <property type="entry name" value="Ureidoglycolate_lyase_dom_sf"/>
</dbReference>
<keyword evidence="5" id="KW-0456">Lyase</keyword>
<feature type="coiled-coil region" evidence="7">
    <location>
        <begin position="700"/>
        <end position="727"/>
    </location>
</feature>
<comment type="caution">
    <text evidence="11">The sequence shown here is derived from an EMBL/GenBank/DDBJ whole genome shotgun (WGS) entry which is preliminary data.</text>
</comment>
<evidence type="ECO:0000256" key="5">
    <source>
        <dbReference type="ARBA" id="ARBA00023239"/>
    </source>
</evidence>
<accession>A0AAV4ZZZ4</accession>
<name>A0AAV4ZZZ4_9AGAM</name>
<evidence type="ECO:0000256" key="8">
    <source>
        <dbReference type="SAM" id="MobiDB-lite"/>
    </source>
</evidence>
<feature type="coiled-coil region" evidence="7">
    <location>
        <begin position="1213"/>
        <end position="1247"/>
    </location>
</feature>
<feature type="region of interest" description="Disordered" evidence="8">
    <location>
        <begin position="551"/>
        <end position="586"/>
    </location>
</feature>
<dbReference type="Gene3D" id="2.60.120.260">
    <property type="entry name" value="Galactose-binding domain-like"/>
    <property type="match status" value="3"/>
</dbReference>
<feature type="coiled-coil region" evidence="7">
    <location>
        <begin position="597"/>
        <end position="624"/>
    </location>
</feature>
<evidence type="ECO:0000313" key="11">
    <source>
        <dbReference type="EMBL" id="GJJ06320.1"/>
    </source>
</evidence>
<gene>
    <name evidence="11" type="ORF">Clacol_000511</name>
</gene>
<dbReference type="GO" id="GO:0004037">
    <property type="term" value="F:allantoicase activity"/>
    <property type="evidence" value="ECO:0007669"/>
    <property type="project" value="InterPro"/>
</dbReference>
<dbReference type="CDD" id="cd20298">
    <property type="entry name" value="cupin_UAH"/>
    <property type="match status" value="1"/>
</dbReference>
<dbReference type="EMBL" id="BPWL01000001">
    <property type="protein sequence ID" value="GJJ06320.1"/>
    <property type="molecule type" value="Genomic_DNA"/>
</dbReference>
<feature type="domain" description="Allantoicase" evidence="9">
    <location>
        <begin position="7"/>
        <end position="174"/>
    </location>
</feature>
<dbReference type="Pfam" id="PF08647">
    <property type="entry name" value="BRE1"/>
    <property type="match status" value="1"/>
</dbReference>
<feature type="coiled-coil region" evidence="7">
    <location>
        <begin position="1081"/>
        <end position="1136"/>
    </location>
</feature>
<dbReference type="SUPFAM" id="SSF49785">
    <property type="entry name" value="Galactose-binding domain-like"/>
    <property type="match status" value="2"/>
</dbReference>
<dbReference type="GO" id="GO:0006144">
    <property type="term" value="P:purine nucleobase metabolic process"/>
    <property type="evidence" value="ECO:0007669"/>
    <property type="project" value="UniProtKB-KW"/>
</dbReference>
<reference evidence="11" key="1">
    <citation type="submission" date="2021-10" db="EMBL/GenBank/DDBJ databases">
        <title>De novo Genome Assembly of Clathrus columnatus (Basidiomycota, Fungi) Using Illumina and Nanopore Sequence Data.</title>
        <authorList>
            <person name="Ogiso-Tanaka E."/>
            <person name="Itagaki H."/>
            <person name="Hosoya T."/>
            <person name="Hosaka K."/>
        </authorList>
    </citation>
    <scope>NUCLEOTIDE SEQUENCE</scope>
    <source>
        <strain evidence="11">MO-923</strain>
    </source>
</reference>
<dbReference type="InterPro" id="IPR011051">
    <property type="entry name" value="RmlC_Cupin_sf"/>
</dbReference>
<dbReference type="SUPFAM" id="SSF51182">
    <property type="entry name" value="RmlC-like cupins"/>
    <property type="match status" value="1"/>
</dbReference>
<evidence type="ECO:0000256" key="6">
    <source>
        <dbReference type="ARBA" id="ARBA00047684"/>
    </source>
</evidence>
<feature type="domain" description="Allantoicase" evidence="9">
    <location>
        <begin position="195"/>
        <end position="337"/>
    </location>
</feature>
<organism evidence="11 12">
    <name type="scientific">Clathrus columnatus</name>
    <dbReference type="NCBI Taxonomy" id="1419009"/>
    <lineage>
        <taxon>Eukaryota</taxon>
        <taxon>Fungi</taxon>
        <taxon>Dikarya</taxon>
        <taxon>Basidiomycota</taxon>
        <taxon>Agaricomycotina</taxon>
        <taxon>Agaricomycetes</taxon>
        <taxon>Phallomycetidae</taxon>
        <taxon>Phallales</taxon>
        <taxon>Clathraceae</taxon>
        <taxon>Clathrus</taxon>
    </lineage>
</organism>
<comment type="subunit">
    <text evidence="2">Homodimer.</text>
</comment>
<keyword evidence="12" id="KW-1185">Reference proteome</keyword>
<dbReference type="InterPro" id="IPR047233">
    <property type="entry name" value="UAH_cupin"/>
</dbReference>
<feature type="domain" description="BRE1-like coiled-coil containing" evidence="10">
    <location>
        <begin position="613"/>
        <end position="752"/>
    </location>
</feature>
<dbReference type="Gene3D" id="2.60.120.480">
    <property type="entry name" value="Ureidoglycolate hydrolase"/>
    <property type="match status" value="1"/>
</dbReference>
<dbReference type="FunFam" id="2.60.120.260:FF:000059">
    <property type="entry name" value="Probable allantoicase"/>
    <property type="match status" value="1"/>
</dbReference>
<dbReference type="GO" id="GO:0004848">
    <property type="term" value="F:ureidoglycolate hydrolase activity"/>
    <property type="evidence" value="ECO:0007669"/>
    <property type="project" value="InterPro"/>
</dbReference>
<dbReference type="HAMAP" id="MF_00813">
    <property type="entry name" value="Allantoicase"/>
    <property type="match status" value="1"/>
</dbReference>
<keyword evidence="7" id="KW-0175">Coiled coil</keyword>
<dbReference type="InterPro" id="IPR007247">
    <property type="entry name" value="Ureidogly_lyase"/>
</dbReference>
<evidence type="ECO:0000313" key="12">
    <source>
        <dbReference type="Proteomes" id="UP001050691"/>
    </source>
</evidence>